<organism evidence="1 2">
    <name type="scientific">Racocetra persica</name>
    <dbReference type="NCBI Taxonomy" id="160502"/>
    <lineage>
        <taxon>Eukaryota</taxon>
        <taxon>Fungi</taxon>
        <taxon>Fungi incertae sedis</taxon>
        <taxon>Mucoromycota</taxon>
        <taxon>Glomeromycotina</taxon>
        <taxon>Glomeromycetes</taxon>
        <taxon>Diversisporales</taxon>
        <taxon>Gigasporaceae</taxon>
        <taxon>Racocetra</taxon>
    </lineage>
</organism>
<accession>A0ACA9LZ71</accession>
<comment type="caution">
    <text evidence="1">The sequence shown here is derived from an EMBL/GenBank/DDBJ whole genome shotgun (WGS) entry which is preliminary data.</text>
</comment>
<dbReference type="Proteomes" id="UP000789920">
    <property type="component" value="Unassembled WGS sequence"/>
</dbReference>
<keyword evidence="2" id="KW-1185">Reference proteome</keyword>
<name>A0ACA9LZ71_9GLOM</name>
<evidence type="ECO:0000313" key="2">
    <source>
        <dbReference type="Proteomes" id="UP000789920"/>
    </source>
</evidence>
<feature type="non-terminal residue" evidence="1">
    <location>
        <position position="85"/>
    </location>
</feature>
<reference evidence="1" key="1">
    <citation type="submission" date="2021-06" db="EMBL/GenBank/DDBJ databases">
        <authorList>
            <person name="Kallberg Y."/>
            <person name="Tangrot J."/>
            <person name="Rosling A."/>
        </authorList>
    </citation>
    <scope>NUCLEOTIDE SEQUENCE</scope>
    <source>
        <strain evidence="1">MA461A</strain>
    </source>
</reference>
<protein>
    <submittedName>
        <fullName evidence="1">34828_t:CDS:1</fullName>
    </submittedName>
</protein>
<evidence type="ECO:0000313" key="1">
    <source>
        <dbReference type="EMBL" id="CAG8557809.1"/>
    </source>
</evidence>
<dbReference type="EMBL" id="CAJVQC010005711">
    <property type="protein sequence ID" value="CAG8557809.1"/>
    <property type="molecule type" value="Genomic_DNA"/>
</dbReference>
<gene>
    <name evidence="1" type="ORF">RPERSI_LOCUS4233</name>
</gene>
<sequence length="85" mass="9768">MFSDDAFDYPLAHSYSLFQQAKDQVVETIGIAHKAINIAIEKDDSYILKFLKEYIVQNKYSLIKNTTGESFLGQETNIFEEHSES</sequence>
<proteinExistence type="predicted"/>